<dbReference type="Gene3D" id="3.40.720.10">
    <property type="entry name" value="Alkaline Phosphatase, subunit A"/>
    <property type="match status" value="1"/>
</dbReference>
<comment type="caution">
    <text evidence="2">The sequence shown here is derived from an EMBL/GenBank/DDBJ whole genome shotgun (WGS) entry which is preliminary data.</text>
</comment>
<dbReference type="SUPFAM" id="SSF53649">
    <property type="entry name" value="Alkaline phosphatase-like"/>
    <property type="match status" value="1"/>
</dbReference>
<dbReference type="PANTHER" id="PTHR10151">
    <property type="entry name" value="ECTONUCLEOTIDE PYROPHOSPHATASE/PHOSPHODIESTERASE"/>
    <property type="match status" value="1"/>
</dbReference>
<feature type="signal peptide" evidence="1">
    <location>
        <begin position="1"/>
        <end position="20"/>
    </location>
</feature>
<dbReference type="PANTHER" id="PTHR10151:SF120">
    <property type="entry name" value="BIS(5'-ADENOSYL)-TRIPHOSPHATASE"/>
    <property type="match status" value="1"/>
</dbReference>
<evidence type="ECO:0000313" key="2">
    <source>
        <dbReference type="EMBL" id="RUL78327.1"/>
    </source>
</evidence>
<dbReference type="InterPro" id="IPR002591">
    <property type="entry name" value="Phosphodiest/P_Trfase"/>
</dbReference>
<dbReference type="Pfam" id="PF01663">
    <property type="entry name" value="Phosphodiest"/>
    <property type="match status" value="1"/>
</dbReference>
<dbReference type="AlphaFoldDB" id="A0A432MA47"/>
<dbReference type="PROSITE" id="PS51257">
    <property type="entry name" value="PROKAR_LIPOPROTEIN"/>
    <property type="match status" value="1"/>
</dbReference>
<dbReference type="CDD" id="cd16018">
    <property type="entry name" value="Enpp"/>
    <property type="match status" value="1"/>
</dbReference>
<keyword evidence="1" id="KW-0732">Signal</keyword>
<reference evidence="2 3" key="1">
    <citation type="submission" date="2018-12" db="EMBL/GenBank/DDBJ databases">
        <title>Dyella dinghuensis sp. nov. DHOA06 and Dyella choica sp. nov. 4M-K27, isolated from forest soil.</title>
        <authorList>
            <person name="Qiu L.-H."/>
            <person name="Gao Z.-H."/>
        </authorList>
    </citation>
    <scope>NUCLEOTIDE SEQUENCE [LARGE SCALE GENOMIC DNA]</scope>
    <source>
        <strain evidence="2 3">4M-K27</strain>
    </source>
</reference>
<dbReference type="InterPro" id="IPR017850">
    <property type="entry name" value="Alkaline_phosphatase_core_sf"/>
</dbReference>
<protein>
    <submittedName>
        <fullName evidence="2">Alkaline phosphatase family protein</fullName>
    </submittedName>
</protein>
<gene>
    <name evidence="2" type="ORF">EKH80_05735</name>
</gene>
<keyword evidence="3" id="KW-1185">Reference proteome</keyword>
<dbReference type="OrthoDB" id="9771966at2"/>
<feature type="chain" id="PRO_5019453109" evidence="1">
    <location>
        <begin position="21"/>
        <end position="429"/>
    </location>
</feature>
<evidence type="ECO:0000256" key="1">
    <source>
        <dbReference type="SAM" id="SignalP"/>
    </source>
</evidence>
<dbReference type="EMBL" id="RYYV01000003">
    <property type="protein sequence ID" value="RUL78327.1"/>
    <property type="molecule type" value="Genomic_DNA"/>
</dbReference>
<accession>A0A432MA47</accession>
<dbReference type="GO" id="GO:0016787">
    <property type="term" value="F:hydrolase activity"/>
    <property type="evidence" value="ECO:0007669"/>
    <property type="project" value="UniProtKB-ARBA"/>
</dbReference>
<name>A0A432MA47_9GAMM</name>
<organism evidence="2 3">
    <name type="scientific">Dyella choica</name>
    <dbReference type="NCBI Taxonomy" id="1927959"/>
    <lineage>
        <taxon>Bacteria</taxon>
        <taxon>Pseudomonadati</taxon>
        <taxon>Pseudomonadota</taxon>
        <taxon>Gammaproteobacteria</taxon>
        <taxon>Lysobacterales</taxon>
        <taxon>Rhodanobacteraceae</taxon>
        <taxon>Dyella</taxon>
    </lineage>
</organism>
<dbReference type="RefSeq" id="WP_126683767.1">
    <property type="nucleotide sequence ID" value="NZ_RYYV01000003.1"/>
</dbReference>
<dbReference type="Proteomes" id="UP000274358">
    <property type="component" value="Unassembled WGS sequence"/>
</dbReference>
<dbReference type="Gene3D" id="3.30.1360.180">
    <property type="match status" value="1"/>
</dbReference>
<proteinExistence type="predicted"/>
<sequence length="429" mass="47319">MKGLSRLLLCSFLALGFAGCATHPSVGPETKAQQAKAAATTPLLLISIDAFRADYINRGITPNLQAMAASGVHADSMQPSFPSLTFPNHYAIVTGLVPDHNGIVDNTMVDPVLGKFTHDDKNAESNGLWWDEGTPLWVTADANGLHTATMFWPGSDADIQGKHPDIWKRYDSKVTADQRVDQVLAWLDMPADQRPSFVTLYFEAVDKAGHKYGPDSAELNQALRDTDAAIGRMVDGLRQRGLYDKINIIVLADHGMASVPPDHNILIDKLIDLKDVEVVTLDEVAGFNPKRKHDFNAIEQQLEQPQQHMHCWDKSRIPKRLNYGSNTRVPQLVCLADVGWRITTSEYLAKHRDDLKQGAHGYDNADPLMQALFVAHGPAFQSGIRFPNFPNVDVYPLMAHLLGLTPKFGDGKFEDVRGMLKPEAAASVQ</sequence>
<evidence type="ECO:0000313" key="3">
    <source>
        <dbReference type="Proteomes" id="UP000274358"/>
    </source>
</evidence>